<organism evidence="1 2">
    <name type="scientific">Oikopleura dioica</name>
    <name type="common">Tunicate</name>
    <dbReference type="NCBI Taxonomy" id="34765"/>
    <lineage>
        <taxon>Eukaryota</taxon>
        <taxon>Metazoa</taxon>
        <taxon>Chordata</taxon>
        <taxon>Tunicata</taxon>
        <taxon>Appendicularia</taxon>
        <taxon>Copelata</taxon>
        <taxon>Oikopleuridae</taxon>
        <taxon>Oikopleura</taxon>
    </lineage>
</organism>
<dbReference type="InterPro" id="IPR036919">
    <property type="entry name" value="Ribo_uL30_ferredoxin-like_sf"/>
</dbReference>
<sequence>MSEEGAAEKKLTVDNGPEVLDRVPEHYLKKRKRYNAVQRKQNEINRTTRTKRAAPTIEFKRAEHFLRASKLGKRDEVRVKRQMMKLVRNIGTKSSGYKKDVKLVLVVRIRTADGIGKMAIRAMRELRVMEKYHAAFVKYTEKTHRLLRVAEPYITWGVPDVTTIRDLLTKRGFANVNGERMILNSNAAVENALGHIDMLAIEDLIKEIISVGENFDTVNKFLAPFALSAPPGGAKKSHIATAKGGQNGDRGEEICAFVRSMA</sequence>
<dbReference type="SUPFAM" id="SSF55129">
    <property type="entry name" value="Ribosomal protein L30p/L7e"/>
    <property type="match status" value="1"/>
</dbReference>
<name>A0ABN7SG85_OIKDI</name>
<dbReference type="PANTHER" id="PTHR11524">
    <property type="entry name" value="60S RIBOSOMAL PROTEIN L7"/>
    <property type="match status" value="1"/>
</dbReference>
<dbReference type="PANTHER" id="PTHR11524:SF58">
    <property type="entry name" value="IP16805P"/>
    <property type="match status" value="1"/>
</dbReference>
<evidence type="ECO:0000313" key="2">
    <source>
        <dbReference type="Proteomes" id="UP001158576"/>
    </source>
</evidence>
<protein>
    <submittedName>
        <fullName evidence="1">Oidioi.mRNA.OKI2018_I69.XSR.g16481.t1.cds</fullName>
    </submittedName>
</protein>
<dbReference type="InterPro" id="IPR035808">
    <property type="entry name" value="Ribosomal_uL30_euk_arc"/>
</dbReference>
<reference evidence="1 2" key="1">
    <citation type="submission" date="2021-04" db="EMBL/GenBank/DDBJ databases">
        <authorList>
            <person name="Bliznina A."/>
        </authorList>
    </citation>
    <scope>NUCLEOTIDE SEQUENCE [LARGE SCALE GENOMIC DNA]</scope>
</reference>
<accession>A0ABN7SG85</accession>
<dbReference type="Proteomes" id="UP001158576">
    <property type="component" value="Chromosome XSR"/>
</dbReference>
<dbReference type="EMBL" id="OU015569">
    <property type="protein sequence ID" value="CAG5099360.1"/>
    <property type="molecule type" value="Genomic_DNA"/>
</dbReference>
<dbReference type="CDD" id="cd01657">
    <property type="entry name" value="Ribosomal_L7_archeal_euk"/>
    <property type="match status" value="1"/>
</dbReference>
<proteinExistence type="predicted"/>
<evidence type="ECO:0000313" key="1">
    <source>
        <dbReference type="EMBL" id="CAG5099360.1"/>
    </source>
</evidence>
<dbReference type="Gene3D" id="1.10.15.30">
    <property type="match status" value="1"/>
</dbReference>
<dbReference type="InterPro" id="IPR039699">
    <property type="entry name" value="Ribosomal_uL30"/>
</dbReference>
<keyword evidence="2" id="KW-1185">Reference proteome</keyword>
<dbReference type="Gene3D" id="3.30.1390.20">
    <property type="entry name" value="Ribosomal protein L30, ferredoxin-like fold domain"/>
    <property type="match status" value="1"/>
</dbReference>
<gene>
    <name evidence="1" type="ORF">OKIOD_LOCUS8039</name>
</gene>